<evidence type="ECO:0000256" key="1">
    <source>
        <dbReference type="SAM" id="MobiDB-lite"/>
    </source>
</evidence>
<comment type="caution">
    <text evidence="2">The sequence shown here is derived from an EMBL/GenBank/DDBJ whole genome shotgun (WGS) entry which is preliminary data.</text>
</comment>
<feature type="compositionally biased region" description="Low complexity" evidence="1">
    <location>
        <begin position="763"/>
        <end position="778"/>
    </location>
</feature>
<dbReference type="InterPro" id="IPR018626">
    <property type="entry name" value="LCHN/Anr2"/>
</dbReference>
<feature type="region of interest" description="Disordered" evidence="1">
    <location>
        <begin position="755"/>
        <end position="778"/>
    </location>
</feature>
<dbReference type="Proteomes" id="UP001140091">
    <property type="component" value="Unassembled WGS sequence"/>
</dbReference>
<dbReference type="Pfam" id="PF09804">
    <property type="entry name" value="DENND11"/>
    <property type="match status" value="1"/>
</dbReference>
<dbReference type="GO" id="GO:0005811">
    <property type="term" value="C:lipid droplet"/>
    <property type="evidence" value="ECO:0007669"/>
    <property type="project" value="TreeGrafter"/>
</dbReference>
<feature type="compositionally biased region" description="Low complexity" evidence="1">
    <location>
        <begin position="352"/>
        <end position="379"/>
    </location>
</feature>
<proteinExistence type="predicted"/>
<dbReference type="PANTHER" id="PTHR28153">
    <property type="entry name" value="PROTEIN, PUTATIVE-RELATED"/>
    <property type="match status" value="1"/>
</dbReference>
<name>A0A9W8J9U0_9AGAR</name>
<dbReference type="AlphaFoldDB" id="A0A9W8J9U0"/>
<accession>A0A9W8J9U0</accession>
<feature type="compositionally biased region" description="Low complexity" evidence="1">
    <location>
        <begin position="458"/>
        <end position="483"/>
    </location>
</feature>
<feature type="compositionally biased region" description="Basic residues" evidence="1">
    <location>
        <begin position="702"/>
        <end position="713"/>
    </location>
</feature>
<evidence type="ECO:0008006" key="4">
    <source>
        <dbReference type="Google" id="ProtNLM"/>
    </source>
</evidence>
<feature type="region of interest" description="Disordered" evidence="1">
    <location>
        <begin position="352"/>
        <end position="410"/>
    </location>
</feature>
<sequence>MTNTPSGFNPPEDIVAIFHASFHPTRGNVLDWYFSADENIDVENLGLEYSALPSGLHQIDEDVVYFTTPAKFKTETSTPQTTDFHALAVFRRRRTPHPLYRGFLLGSLGILVRPPHPRPWRHLQDLRPVAERCYSRPGSEPSSDADGKLIDIDSPGVEEWFEPAKEFFEARKLKGSVDERLVNWKDDLHNQVRFWLSRASATPPPTLNYVSPTLFLPSLLTLLGPDSLTLYRHLLTRKRILFYTKPPVEYACALCYAAVDMVKGIQQQEWVYEGYKDDEAEDLKMSILSKNAEPARVLGMVTLHDLLSTKLEDSETGQGWIACTTDALFLEKPSYYDLLIDLTSVGVSSSSTTAFTTKSSSPPSAGPSSTSSTAGRPRPLMYVSVPKQRIGVPLPAKKGKGKQHKPDYKRLQTRWAWSDARLWGDLDKSAQERGWAHSGTGTGGYDSALDSADDIDIDLSNTNSDDNNNPNNLNPSSNSGSPPVAIRGLTLKRSFSTPNPGARGGAGRRGGRYNSITMPSVRSSSGFSRKKGATTAGKHPRSVSSGGAAACDHEHPEHDFTLVPPPTLDTREGLDILLHTSDNSGKGTGNLNLADALSKTEGVLDVLDSYAAWAVGVLRGKVGEVVREGKGKSVEEEEGVDGEASSESDADVEGARANAGQEPEEGNIRTSAIELTPSGGIGFTRRSTPPPPATSSSILPFGKKKSKSKKSKKMTLTMYPRDLLSLDLNPLSGSDVKYLEGVVGEYASRVVVSSSGTGAKAPAASEQQESSSSGQAAQEVRVKLVVKRGWRDLVGVVFGL</sequence>
<protein>
    <recommendedName>
        <fullName evidence="4">DUF4484 domain-containing protein</fullName>
    </recommendedName>
</protein>
<evidence type="ECO:0000313" key="2">
    <source>
        <dbReference type="EMBL" id="KAJ2930782.1"/>
    </source>
</evidence>
<dbReference type="InterPro" id="IPR053056">
    <property type="entry name" value="Lipid_Metab_Assoc_Protein"/>
</dbReference>
<feature type="non-terminal residue" evidence="2">
    <location>
        <position position="800"/>
    </location>
</feature>
<dbReference type="PANTHER" id="PTHR28153:SF1">
    <property type="entry name" value="DUF4484 DOMAIN-CONTAINING PROTEIN"/>
    <property type="match status" value="1"/>
</dbReference>
<feature type="compositionally biased region" description="Polar residues" evidence="1">
    <location>
        <begin position="514"/>
        <end position="527"/>
    </location>
</feature>
<feature type="region of interest" description="Disordered" evidence="1">
    <location>
        <begin position="456"/>
        <end position="567"/>
    </location>
</feature>
<keyword evidence="3" id="KW-1185">Reference proteome</keyword>
<gene>
    <name evidence="2" type="ORF">H1R20_g6320</name>
</gene>
<feature type="compositionally biased region" description="Basic and acidic residues" evidence="1">
    <location>
        <begin position="551"/>
        <end position="560"/>
    </location>
</feature>
<organism evidence="2 3">
    <name type="scientific">Candolleomyces eurysporus</name>
    <dbReference type="NCBI Taxonomy" id="2828524"/>
    <lineage>
        <taxon>Eukaryota</taxon>
        <taxon>Fungi</taxon>
        <taxon>Dikarya</taxon>
        <taxon>Basidiomycota</taxon>
        <taxon>Agaricomycotina</taxon>
        <taxon>Agaricomycetes</taxon>
        <taxon>Agaricomycetidae</taxon>
        <taxon>Agaricales</taxon>
        <taxon>Agaricineae</taxon>
        <taxon>Psathyrellaceae</taxon>
        <taxon>Candolleomyces</taxon>
    </lineage>
</organism>
<dbReference type="EMBL" id="JANBPK010000820">
    <property type="protein sequence ID" value="KAJ2930782.1"/>
    <property type="molecule type" value="Genomic_DNA"/>
</dbReference>
<feature type="region of interest" description="Disordered" evidence="1">
    <location>
        <begin position="628"/>
        <end position="714"/>
    </location>
</feature>
<reference evidence="2" key="1">
    <citation type="submission" date="2022-06" db="EMBL/GenBank/DDBJ databases">
        <title>Genome Sequence of Candolleomyces eurysporus.</title>
        <authorList>
            <person name="Buettner E."/>
        </authorList>
    </citation>
    <scope>NUCLEOTIDE SEQUENCE</scope>
    <source>
        <strain evidence="2">VTCC 930004</strain>
    </source>
</reference>
<feature type="compositionally biased region" description="Acidic residues" evidence="1">
    <location>
        <begin position="635"/>
        <end position="652"/>
    </location>
</feature>
<evidence type="ECO:0000313" key="3">
    <source>
        <dbReference type="Proteomes" id="UP001140091"/>
    </source>
</evidence>
<dbReference type="OrthoDB" id="2152680at2759"/>